<organism evidence="1 2">
    <name type="scientific">Actinomadura spongiicola</name>
    <dbReference type="NCBI Taxonomy" id="2303421"/>
    <lineage>
        <taxon>Bacteria</taxon>
        <taxon>Bacillati</taxon>
        <taxon>Actinomycetota</taxon>
        <taxon>Actinomycetes</taxon>
        <taxon>Streptosporangiales</taxon>
        <taxon>Thermomonosporaceae</taxon>
        <taxon>Actinomadura</taxon>
    </lineage>
</organism>
<dbReference type="Proteomes" id="UP000262882">
    <property type="component" value="Unassembled WGS sequence"/>
</dbReference>
<name>A0A372G8A9_9ACTN</name>
<keyword evidence="2" id="KW-1185">Reference proteome</keyword>
<proteinExistence type="predicted"/>
<reference evidence="1 2" key="1">
    <citation type="submission" date="2018-08" db="EMBL/GenBank/DDBJ databases">
        <title>Actinomadura spongicola sp. nov., isolated from marine sponge Leucetta chagosensis.</title>
        <authorList>
            <person name="Li L."/>
            <person name="Lin H.W."/>
        </authorList>
    </citation>
    <scope>NUCLEOTIDE SEQUENCE [LARGE SCALE GENOMIC DNA]</scope>
    <source>
        <strain evidence="1 2">LHW52907</strain>
    </source>
</reference>
<accession>A0A372G8A9</accession>
<comment type="caution">
    <text evidence="1">The sequence shown here is derived from an EMBL/GenBank/DDBJ whole genome shotgun (WGS) entry which is preliminary data.</text>
</comment>
<dbReference type="Pfam" id="PF10025">
    <property type="entry name" value="DUF2267"/>
    <property type="match status" value="1"/>
</dbReference>
<protein>
    <submittedName>
        <fullName evidence="1">DUF2267 domain-containing protein</fullName>
    </submittedName>
</protein>
<dbReference type="RefSeq" id="WP_117404672.1">
    <property type="nucleotide sequence ID" value="NZ_QVNQ01000014.1"/>
</dbReference>
<dbReference type="InterPro" id="IPR018727">
    <property type="entry name" value="DUF2267"/>
</dbReference>
<evidence type="ECO:0000313" key="2">
    <source>
        <dbReference type="Proteomes" id="UP000262882"/>
    </source>
</evidence>
<evidence type="ECO:0000313" key="1">
    <source>
        <dbReference type="EMBL" id="RFS81382.1"/>
    </source>
</evidence>
<dbReference type="InterPro" id="IPR038282">
    <property type="entry name" value="DUF2267_sf"/>
</dbReference>
<dbReference type="AlphaFoldDB" id="A0A372G8A9"/>
<gene>
    <name evidence="1" type="ORF">D0T12_32660</name>
</gene>
<sequence>MGATGFSTFDKTIDKTNHVLREIEYAYGWSKEQRNVSYDALRAVLHALRDRLTVDECAHLAAQLPLLVRGVHYEGWDPSRVPVKMGREEFLQRVRRDFPHEVGDTEQLVSTVLQALRQYVTEGEWEDIKSSISRDLRPLIPV</sequence>
<dbReference type="EMBL" id="QVNQ01000014">
    <property type="protein sequence ID" value="RFS81382.1"/>
    <property type="molecule type" value="Genomic_DNA"/>
</dbReference>
<dbReference type="Gene3D" id="1.10.490.110">
    <property type="entry name" value="Uncharacterized conserved protein DUF2267"/>
    <property type="match status" value="1"/>
</dbReference>
<dbReference type="OrthoDB" id="20942at2"/>